<keyword evidence="3" id="KW-1185">Reference proteome</keyword>
<evidence type="ECO:0000313" key="2">
    <source>
        <dbReference type="EMBL" id="KAK2559292.1"/>
    </source>
</evidence>
<feature type="region of interest" description="Disordered" evidence="1">
    <location>
        <begin position="109"/>
        <end position="129"/>
    </location>
</feature>
<comment type="caution">
    <text evidence="2">The sequence shown here is derived from an EMBL/GenBank/DDBJ whole genome shotgun (WGS) entry which is preliminary data.</text>
</comment>
<feature type="compositionally biased region" description="Basic and acidic residues" evidence="1">
    <location>
        <begin position="118"/>
        <end position="129"/>
    </location>
</feature>
<evidence type="ECO:0000256" key="1">
    <source>
        <dbReference type="SAM" id="MobiDB-lite"/>
    </source>
</evidence>
<name>A0AAD9V319_ACRCE</name>
<organism evidence="2 3">
    <name type="scientific">Acropora cervicornis</name>
    <name type="common">Staghorn coral</name>
    <dbReference type="NCBI Taxonomy" id="6130"/>
    <lineage>
        <taxon>Eukaryota</taxon>
        <taxon>Metazoa</taxon>
        <taxon>Cnidaria</taxon>
        <taxon>Anthozoa</taxon>
        <taxon>Hexacorallia</taxon>
        <taxon>Scleractinia</taxon>
        <taxon>Astrocoeniina</taxon>
        <taxon>Acroporidae</taxon>
        <taxon>Acropora</taxon>
    </lineage>
</organism>
<protein>
    <submittedName>
        <fullName evidence="2">Uncharacterized protein</fullName>
    </submittedName>
</protein>
<reference evidence="2" key="1">
    <citation type="journal article" date="2023" name="G3 (Bethesda)">
        <title>Whole genome assembly and annotation of the endangered Caribbean coral Acropora cervicornis.</title>
        <authorList>
            <person name="Selwyn J.D."/>
            <person name="Vollmer S.V."/>
        </authorList>
    </citation>
    <scope>NUCLEOTIDE SEQUENCE</scope>
    <source>
        <strain evidence="2">K2</strain>
    </source>
</reference>
<proteinExistence type="predicted"/>
<sequence length="129" mass="14564">MPSSLLLNSRLFSSYKNHTTLKGRIVCVSGFILVCKFLFRVNEIRVWVNKKTILILNNVFFNFKNIIEILRKHLWLGGGGDGRTGIGLRLPPFSLKVEYLSWCGSSGNLVPSETPEEQSSHRATEPKEA</sequence>
<evidence type="ECO:0000313" key="3">
    <source>
        <dbReference type="Proteomes" id="UP001249851"/>
    </source>
</evidence>
<accession>A0AAD9V319</accession>
<dbReference type="AlphaFoldDB" id="A0AAD9V319"/>
<dbReference type="Proteomes" id="UP001249851">
    <property type="component" value="Unassembled WGS sequence"/>
</dbReference>
<gene>
    <name evidence="2" type="ORF">P5673_018443</name>
</gene>
<reference evidence="2" key="2">
    <citation type="journal article" date="2023" name="Science">
        <title>Genomic signatures of disease resistance in endangered staghorn corals.</title>
        <authorList>
            <person name="Vollmer S.V."/>
            <person name="Selwyn J.D."/>
            <person name="Despard B.A."/>
            <person name="Roesel C.L."/>
        </authorList>
    </citation>
    <scope>NUCLEOTIDE SEQUENCE</scope>
    <source>
        <strain evidence="2">K2</strain>
    </source>
</reference>
<dbReference type="EMBL" id="JARQWQ010000041">
    <property type="protein sequence ID" value="KAK2559292.1"/>
    <property type="molecule type" value="Genomic_DNA"/>
</dbReference>